<gene>
    <name evidence="1" type="ORF">NX720_11820</name>
</gene>
<sequence>MGIPAAGTIVTIDFPFSDLSATKRRPALVLAQVSRGDIILCQITSKAYSDPAAVPITLEDFSSGQLNLKSFARPCKLFTAHSSLIRQEIATLKLQKFSEVTGKLRALFSQSG</sequence>
<organism evidence="1 2">
    <name type="scientific">Endozoicomonas euniceicola</name>
    <dbReference type="NCBI Taxonomy" id="1234143"/>
    <lineage>
        <taxon>Bacteria</taxon>
        <taxon>Pseudomonadati</taxon>
        <taxon>Pseudomonadota</taxon>
        <taxon>Gammaproteobacteria</taxon>
        <taxon>Oceanospirillales</taxon>
        <taxon>Endozoicomonadaceae</taxon>
        <taxon>Endozoicomonas</taxon>
    </lineage>
</organism>
<protein>
    <submittedName>
        <fullName evidence="1">Type II toxin-antitoxin system PemK/MazF family toxin</fullName>
    </submittedName>
</protein>
<proteinExistence type="predicted"/>
<dbReference type="Pfam" id="PF02452">
    <property type="entry name" value="PemK_toxin"/>
    <property type="match status" value="1"/>
</dbReference>
<evidence type="ECO:0000313" key="2">
    <source>
        <dbReference type="Proteomes" id="UP001163255"/>
    </source>
</evidence>
<accession>A0ABY6H2T1</accession>
<dbReference type="SUPFAM" id="SSF50118">
    <property type="entry name" value="Cell growth inhibitor/plasmid maintenance toxic component"/>
    <property type="match status" value="1"/>
</dbReference>
<evidence type="ECO:0000313" key="1">
    <source>
        <dbReference type="EMBL" id="UYM18551.1"/>
    </source>
</evidence>
<keyword evidence="2" id="KW-1185">Reference proteome</keyword>
<dbReference type="Gene3D" id="2.30.30.110">
    <property type="match status" value="1"/>
</dbReference>
<dbReference type="RefSeq" id="WP_262601311.1">
    <property type="nucleotide sequence ID" value="NZ_CP103300.1"/>
</dbReference>
<dbReference type="EMBL" id="CP103300">
    <property type="protein sequence ID" value="UYM18551.1"/>
    <property type="molecule type" value="Genomic_DNA"/>
</dbReference>
<name>A0ABY6H2T1_9GAMM</name>
<dbReference type="InterPro" id="IPR011067">
    <property type="entry name" value="Plasmid_toxin/cell-grow_inhib"/>
</dbReference>
<reference evidence="1" key="1">
    <citation type="submission" date="2022-10" db="EMBL/GenBank/DDBJ databases">
        <title>Completed Genome Sequence of two octocoral isolated bacterium, Endozoicomonas euniceicola EF212T and Endozoicomonas gorgoniicola PS125T.</title>
        <authorList>
            <person name="Chiou Y.-J."/>
            <person name="Chen Y.-H."/>
        </authorList>
    </citation>
    <scope>NUCLEOTIDE SEQUENCE</scope>
    <source>
        <strain evidence="1">EF212</strain>
    </source>
</reference>
<dbReference type="InterPro" id="IPR003477">
    <property type="entry name" value="PemK-like"/>
</dbReference>
<dbReference type="Proteomes" id="UP001163255">
    <property type="component" value="Chromosome"/>
</dbReference>